<gene>
    <name evidence="2" type="ORF">N7U68_04880</name>
</gene>
<dbReference type="RefSeq" id="WP_263048415.1">
    <property type="nucleotide sequence ID" value="NZ_CP106738.1"/>
</dbReference>
<dbReference type="PANTHER" id="PTHR34818">
    <property type="entry name" value="PROTEIN BLI-3"/>
    <property type="match status" value="1"/>
</dbReference>
<dbReference type="InterPro" id="IPR038725">
    <property type="entry name" value="YdaG_split_barrel_FMN-bd"/>
</dbReference>
<dbReference type="Proteomes" id="UP001064087">
    <property type="component" value="Chromosome"/>
</dbReference>
<dbReference type="Pfam" id="PF16242">
    <property type="entry name" value="Pyrid_ox_like"/>
    <property type="match status" value="1"/>
</dbReference>
<dbReference type="EMBL" id="CP106738">
    <property type="protein sequence ID" value="UXX83992.1"/>
    <property type="molecule type" value="Genomic_DNA"/>
</dbReference>
<evidence type="ECO:0000313" key="3">
    <source>
        <dbReference type="Proteomes" id="UP001064087"/>
    </source>
</evidence>
<evidence type="ECO:0000313" key="2">
    <source>
        <dbReference type="EMBL" id="UXX83992.1"/>
    </source>
</evidence>
<dbReference type="InterPro" id="IPR012349">
    <property type="entry name" value="Split_barrel_FMN-bd"/>
</dbReference>
<protein>
    <submittedName>
        <fullName evidence="2">Pyridoxamine 5'-phosphate oxidase family protein</fullName>
    </submittedName>
</protein>
<evidence type="ECO:0000259" key="1">
    <source>
        <dbReference type="Pfam" id="PF16242"/>
    </source>
</evidence>
<reference evidence="2" key="1">
    <citation type="submission" date="2022-10" db="EMBL/GenBank/DDBJ databases">
        <title>Roseovarius pelagicus sp. nov., isolated from Arctic seawater.</title>
        <authorList>
            <person name="Hong Y.W."/>
            <person name="Hwang C.Y."/>
        </authorList>
    </citation>
    <scope>NUCLEOTIDE SEQUENCE</scope>
    <source>
        <strain evidence="2">HL-MP18</strain>
    </source>
</reference>
<accession>A0ABY6DCX1</accession>
<dbReference type="PANTHER" id="PTHR34818:SF1">
    <property type="entry name" value="PROTEIN BLI-3"/>
    <property type="match status" value="1"/>
</dbReference>
<keyword evidence="3" id="KW-1185">Reference proteome</keyword>
<feature type="domain" description="General stress protein FMN-binding split barrel" evidence="1">
    <location>
        <begin position="7"/>
        <end position="147"/>
    </location>
</feature>
<organism evidence="2 3">
    <name type="scientific">Roseovarius pelagicus</name>
    <dbReference type="NCBI Taxonomy" id="2980108"/>
    <lineage>
        <taxon>Bacteria</taxon>
        <taxon>Pseudomonadati</taxon>
        <taxon>Pseudomonadota</taxon>
        <taxon>Alphaproteobacteria</taxon>
        <taxon>Rhodobacterales</taxon>
        <taxon>Roseobacteraceae</taxon>
        <taxon>Roseovarius</taxon>
    </lineage>
</organism>
<dbReference type="InterPro" id="IPR052917">
    <property type="entry name" value="Stress-Dev_Protein"/>
</dbReference>
<dbReference type="Gene3D" id="2.30.110.10">
    <property type="entry name" value="Electron Transport, Fmn-binding Protein, Chain A"/>
    <property type="match status" value="1"/>
</dbReference>
<sequence>MTDATTTEFWERAEKISAGMLSATGAPPRPMAHQVRQDDNALWFITAKATDIADAAQNGAKAQHILACSHGQLYAVIDGTLHVETDPQKLDDIWSPLASVWFEDGREDDDICLVRFTPQQAEVWTTDGAAKALYEFTKAAIKDEMPDTGDHARLHFG</sequence>
<dbReference type="SUPFAM" id="SSF50475">
    <property type="entry name" value="FMN-binding split barrel"/>
    <property type="match status" value="1"/>
</dbReference>
<name>A0ABY6DCX1_9RHOB</name>
<proteinExistence type="predicted"/>